<evidence type="ECO:0000256" key="4">
    <source>
        <dbReference type="ARBA" id="ARBA00023015"/>
    </source>
</evidence>
<evidence type="ECO:0000313" key="10">
    <source>
        <dbReference type="Proteomes" id="UP000425960"/>
    </source>
</evidence>
<organism evidence="9 10">
    <name type="scientific">Desulfosarcina ovata subsp. sediminis</name>
    <dbReference type="NCBI Taxonomy" id="885957"/>
    <lineage>
        <taxon>Bacteria</taxon>
        <taxon>Pseudomonadati</taxon>
        <taxon>Thermodesulfobacteriota</taxon>
        <taxon>Desulfobacteria</taxon>
        <taxon>Desulfobacterales</taxon>
        <taxon>Desulfosarcinaceae</taxon>
        <taxon>Desulfosarcina</taxon>
    </lineage>
</organism>
<feature type="binding site" evidence="7">
    <location>
        <position position="84"/>
    </location>
    <ligand>
        <name>Zn(2+)</name>
        <dbReference type="ChEBI" id="CHEBI:29105"/>
    </ligand>
</feature>
<evidence type="ECO:0000256" key="8">
    <source>
        <dbReference type="PIRSR" id="PIRSR602481-2"/>
    </source>
</evidence>
<keyword evidence="8" id="KW-0408">Iron</keyword>
<keyword evidence="4" id="KW-0805">Transcription regulation</keyword>
<dbReference type="GO" id="GO:0000976">
    <property type="term" value="F:transcription cis-regulatory region binding"/>
    <property type="evidence" value="ECO:0007669"/>
    <property type="project" value="TreeGrafter"/>
</dbReference>
<dbReference type="GO" id="GO:1900376">
    <property type="term" value="P:regulation of secondary metabolite biosynthetic process"/>
    <property type="evidence" value="ECO:0007669"/>
    <property type="project" value="TreeGrafter"/>
</dbReference>
<dbReference type="RefSeq" id="WP_155314051.1">
    <property type="nucleotide sequence ID" value="NZ_AP021876.1"/>
</dbReference>
<evidence type="ECO:0000313" key="9">
    <source>
        <dbReference type="EMBL" id="BBO86616.1"/>
    </source>
</evidence>
<keyword evidence="2" id="KW-0678">Repressor</keyword>
<dbReference type="KEGG" id="dov:DSCO28_71820"/>
<keyword evidence="7" id="KW-0479">Metal-binding</keyword>
<dbReference type="Gene3D" id="1.10.10.10">
    <property type="entry name" value="Winged helix-like DNA-binding domain superfamily/Winged helix DNA-binding domain"/>
    <property type="match status" value="1"/>
</dbReference>
<dbReference type="InterPro" id="IPR036390">
    <property type="entry name" value="WH_DNA-bd_sf"/>
</dbReference>
<dbReference type="Gene3D" id="3.30.1490.190">
    <property type="match status" value="1"/>
</dbReference>
<evidence type="ECO:0000256" key="3">
    <source>
        <dbReference type="ARBA" id="ARBA00022833"/>
    </source>
</evidence>
<dbReference type="InterPro" id="IPR043135">
    <property type="entry name" value="Fur_C"/>
</dbReference>
<protein>
    <submittedName>
        <fullName evidence="9">Transcriptional repressor</fullName>
    </submittedName>
</protein>
<dbReference type="PANTHER" id="PTHR33202:SF22">
    <property type="entry name" value="HYDROGEN PEROXIDE SENSITIVE REPRESSOR"/>
    <property type="match status" value="1"/>
</dbReference>
<sequence>MKRNTTQRMAIEHVFRQHERPLAVDEILAYGRDRVPSLNQATVYRNLKILVDDGWLKRVFHPSLGTLYERTGKGHHHHFHCRECNRAFDLPGCALKEGELAPDGFIVENHEIFLFGVCPSCGGTK</sequence>
<feature type="binding site" evidence="7">
    <location>
        <position position="118"/>
    </location>
    <ligand>
        <name>Zn(2+)</name>
        <dbReference type="ChEBI" id="CHEBI:29105"/>
    </ligand>
</feature>
<dbReference type="Pfam" id="PF01475">
    <property type="entry name" value="FUR"/>
    <property type="match status" value="1"/>
</dbReference>
<dbReference type="InterPro" id="IPR002481">
    <property type="entry name" value="FUR"/>
</dbReference>
<evidence type="ECO:0000256" key="1">
    <source>
        <dbReference type="ARBA" id="ARBA00007957"/>
    </source>
</evidence>
<dbReference type="CDD" id="cd07153">
    <property type="entry name" value="Fur_like"/>
    <property type="match status" value="1"/>
</dbReference>
<keyword evidence="6" id="KW-0804">Transcription</keyword>
<evidence type="ECO:0000256" key="7">
    <source>
        <dbReference type="PIRSR" id="PIRSR602481-1"/>
    </source>
</evidence>
<evidence type="ECO:0000256" key="2">
    <source>
        <dbReference type="ARBA" id="ARBA00022491"/>
    </source>
</evidence>
<name>A0A5K8A2E2_9BACT</name>
<feature type="binding site" evidence="7">
    <location>
        <position position="121"/>
    </location>
    <ligand>
        <name>Zn(2+)</name>
        <dbReference type="ChEBI" id="CHEBI:29105"/>
    </ligand>
</feature>
<dbReference type="AlphaFoldDB" id="A0A5K8A2E2"/>
<dbReference type="GO" id="GO:0003700">
    <property type="term" value="F:DNA-binding transcription factor activity"/>
    <property type="evidence" value="ECO:0007669"/>
    <property type="project" value="InterPro"/>
</dbReference>
<feature type="binding site" evidence="7">
    <location>
        <position position="81"/>
    </location>
    <ligand>
        <name>Zn(2+)</name>
        <dbReference type="ChEBI" id="CHEBI:29105"/>
    </ligand>
</feature>
<comment type="cofactor">
    <cofactor evidence="7">
        <name>Zn(2+)</name>
        <dbReference type="ChEBI" id="CHEBI:29105"/>
    </cofactor>
    <text evidence="7">Binds 1 zinc ion per subunit.</text>
</comment>
<feature type="binding site" evidence="8">
    <location>
        <position position="75"/>
    </location>
    <ligand>
        <name>Fe cation</name>
        <dbReference type="ChEBI" id="CHEBI:24875"/>
    </ligand>
</feature>
<dbReference type="SUPFAM" id="SSF46785">
    <property type="entry name" value="Winged helix' DNA-binding domain"/>
    <property type="match status" value="1"/>
</dbReference>
<reference evidence="9 10" key="1">
    <citation type="submission" date="2019-11" db="EMBL/GenBank/DDBJ databases">
        <title>Comparative genomics of hydrocarbon-degrading Desulfosarcina strains.</title>
        <authorList>
            <person name="Watanabe M."/>
            <person name="Kojima H."/>
            <person name="Fukui M."/>
        </authorList>
    </citation>
    <scope>NUCLEOTIDE SEQUENCE [LARGE SCALE GENOMIC DNA]</scope>
    <source>
        <strain evidence="9 10">28bB2T</strain>
    </source>
</reference>
<evidence type="ECO:0000256" key="5">
    <source>
        <dbReference type="ARBA" id="ARBA00023125"/>
    </source>
</evidence>
<comment type="cofactor">
    <cofactor evidence="8">
        <name>Mn(2+)</name>
        <dbReference type="ChEBI" id="CHEBI:29035"/>
    </cofactor>
    <cofactor evidence="8">
        <name>Fe(2+)</name>
        <dbReference type="ChEBI" id="CHEBI:29033"/>
    </cofactor>
    <text evidence="8">Binds 1 Mn(2+) or Fe(2+) ion per subunit.</text>
</comment>
<dbReference type="PANTHER" id="PTHR33202">
    <property type="entry name" value="ZINC UPTAKE REGULATION PROTEIN"/>
    <property type="match status" value="1"/>
</dbReference>
<evidence type="ECO:0000256" key="6">
    <source>
        <dbReference type="ARBA" id="ARBA00023163"/>
    </source>
</evidence>
<dbReference type="GO" id="GO:0045892">
    <property type="term" value="P:negative regulation of DNA-templated transcription"/>
    <property type="evidence" value="ECO:0007669"/>
    <property type="project" value="TreeGrafter"/>
</dbReference>
<gene>
    <name evidence="9" type="ORF">DSCO28_71820</name>
</gene>
<keyword evidence="5" id="KW-0238">DNA-binding</keyword>
<dbReference type="GO" id="GO:0008270">
    <property type="term" value="F:zinc ion binding"/>
    <property type="evidence" value="ECO:0007669"/>
    <property type="project" value="TreeGrafter"/>
</dbReference>
<comment type="similarity">
    <text evidence="1">Belongs to the Fur family.</text>
</comment>
<dbReference type="EMBL" id="AP021876">
    <property type="protein sequence ID" value="BBO86616.1"/>
    <property type="molecule type" value="Genomic_DNA"/>
</dbReference>
<dbReference type="Proteomes" id="UP000425960">
    <property type="component" value="Chromosome"/>
</dbReference>
<proteinExistence type="inferred from homology"/>
<keyword evidence="3 7" id="KW-0862">Zinc</keyword>
<accession>A0A5K8A2E2</accession>
<dbReference type="InterPro" id="IPR036388">
    <property type="entry name" value="WH-like_DNA-bd_sf"/>
</dbReference>
<feature type="binding site" evidence="8">
    <location>
        <position position="110"/>
    </location>
    <ligand>
        <name>Fe cation</name>
        <dbReference type="ChEBI" id="CHEBI:24875"/>
    </ligand>
</feature>